<evidence type="ECO:0000313" key="3">
    <source>
        <dbReference type="EMBL" id="QTA81410.1"/>
    </source>
</evidence>
<feature type="domain" description="NAD/GMP synthase" evidence="2">
    <location>
        <begin position="17"/>
        <end position="79"/>
    </location>
</feature>
<dbReference type="EMBL" id="CP061799">
    <property type="protein sequence ID" value="QTA81410.1"/>
    <property type="molecule type" value="Genomic_DNA"/>
</dbReference>
<dbReference type="SUPFAM" id="SSF52402">
    <property type="entry name" value="Adenine nucleotide alpha hydrolases-like"/>
    <property type="match status" value="1"/>
</dbReference>
<evidence type="ECO:0000259" key="2">
    <source>
        <dbReference type="Pfam" id="PF02540"/>
    </source>
</evidence>
<dbReference type="PIRSF" id="PIRSF006661">
    <property type="entry name" value="PP-lp_UCP006661"/>
    <property type="match status" value="1"/>
</dbReference>
<dbReference type="NCBIfam" id="TIGR00268">
    <property type="entry name" value="ATP-dependent sacrificial sulfur transferase LarE"/>
    <property type="match status" value="1"/>
</dbReference>
<dbReference type="CDD" id="cd01990">
    <property type="entry name" value="LarE-like"/>
    <property type="match status" value="1"/>
</dbReference>
<dbReference type="InterPro" id="IPR014729">
    <property type="entry name" value="Rossmann-like_a/b/a_fold"/>
</dbReference>
<dbReference type="PANTHER" id="PTHR43169:SF2">
    <property type="entry name" value="NAD_GMP SYNTHASE DOMAIN-CONTAINING PROTEIN"/>
    <property type="match status" value="1"/>
</dbReference>
<dbReference type="GO" id="GO:0006163">
    <property type="term" value="P:purine nucleotide metabolic process"/>
    <property type="evidence" value="ECO:0007669"/>
    <property type="project" value="UniProtKB-ARBA"/>
</dbReference>
<dbReference type="PANTHER" id="PTHR43169">
    <property type="entry name" value="EXSB FAMILY PROTEIN"/>
    <property type="match status" value="1"/>
</dbReference>
<dbReference type="InterPro" id="IPR005232">
    <property type="entry name" value="LarE"/>
</dbReference>
<dbReference type="Proteomes" id="UP000663720">
    <property type="component" value="Chromosome"/>
</dbReference>
<reference evidence="3" key="1">
    <citation type="journal article" date="2021" name="Microb. Physiol.">
        <title>Proteogenomic Insights into the Physiology of Marine, Sulfate-Reducing, Filamentous Desulfonema limicola and Desulfonema magnum.</title>
        <authorList>
            <person name="Schnaars V."/>
            <person name="Wohlbrand L."/>
            <person name="Scheve S."/>
            <person name="Hinrichs C."/>
            <person name="Reinhardt R."/>
            <person name="Rabus R."/>
        </authorList>
    </citation>
    <scope>NUCLEOTIDE SEQUENCE</scope>
    <source>
        <strain evidence="3">5ac10</strain>
    </source>
</reference>
<organism evidence="3 4">
    <name type="scientific">Desulfonema limicola</name>
    <dbReference type="NCBI Taxonomy" id="45656"/>
    <lineage>
        <taxon>Bacteria</taxon>
        <taxon>Pseudomonadati</taxon>
        <taxon>Thermodesulfobacteriota</taxon>
        <taxon>Desulfobacteria</taxon>
        <taxon>Desulfobacterales</taxon>
        <taxon>Desulfococcaceae</taxon>
        <taxon>Desulfonema</taxon>
    </lineage>
</organism>
<accession>A0A975BA67</accession>
<proteinExistence type="predicted"/>
<dbReference type="InterPro" id="IPR052188">
    <property type="entry name" value="Ni-pincer_cofactor_biosynth"/>
</dbReference>
<dbReference type="GO" id="GO:0016783">
    <property type="term" value="F:sulfurtransferase activity"/>
    <property type="evidence" value="ECO:0007669"/>
    <property type="project" value="InterPro"/>
</dbReference>
<gene>
    <name evidence="3" type="primary">larE</name>
    <name evidence="3" type="ORF">dnl_37450</name>
</gene>
<feature type="active site" description="Nucleophile and sulfur donor" evidence="1">
    <location>
        <position position="176"/>
    </location>
</feature>
<dbReference type="Pfam" id="PF02540">
    <property type="entry name" value="NAD_synthase"/>
    <property type="match status" value="1"/>
</dbReference>
<evidence type="ECO:0000256" key="1">
    <source>
        <dbReference type="PIRSR" id="PIRSR006661-1"/>
    </source>
</evidence>
<dbReference type="Gene3D" id="3.40.50.620">
    <property type="entry name" value="HUPs"/>
    <property type="match status" value="1"/>
</dbReference>
<sequence>MTEISARYEHLQNILQDMQEVLIAFSGGTDSTFLLKAARDVLGDKVMAVTALSETMPEHEKADADVFAQELKVKHVFINSNELEDPDFIKNPLDKCYICKKIKFGGLVRMAESKNIAWVADGENIDDAKDYRPGSLAARELGIRSPLREAGLTKSDIRLLSKELELPTWNKPAYACLASRIPYHQPITAEKLRQIDKAEAFIRKLNLSFQVRVRHEGDTARIEAGNEDIGRFTEHNVRNSIVSYLKSLGFKFIALDLEGYSTGSLNRVISSKKEEK</sequence>
<evidence type="ECO:0000313" key="4">
    <source>
        <dbReference type="Proteomes" id="UP000663720"/>
    </source>
</evidence>
<protein>
    <submittedName>
        <fullName evidence="3">Pyridinium-3,5-bisthiocarboxylic acid mononucleotide synthase</fullName>
    </submittedName>
</protein>
<dbReference type="KEGG" id="dli:dnl_37450"/>
<name>A0A975BA67_9BACT</name>
<keyword evidence="4" id="KW-1185">Reference proteome</keyword>
<dbReference type="RefSeq" id="WP_207687445.1">
    <property type="nucleotide sequence ID" value="NZ_CP061799.1"/>
</dbReference>
<dbReference type="AlphaFoldDB" id="A0A975BA67"/>
<dbReference type="InterPro" id="IPR022310">
    <property type="entry name" value="NAD/GMP_synthase"/>
</dbReference>